<dbReference type="AlphaFoldDB" id="A0A6A4S619"/>
<evidence type="ECO:0000313" key="2">
    <source>
        <dbReference type="EMBL" id="KAF0028507.1"/>
    </source>
</evidence>
<reference evidence="2 3" key="1">
    <citation type="submission" date="2019-06" db="EMBL/GenBank/DDBJ databases">
        <title>Draft genomes of female and male turbot (Scophthalmus maximus).</title>
        <authorList>
            <person name="Xu H."/>
            <person name="Xu X.-W."/>
            <person name="Shao C."/>
            <person name="Chen S."/>
        </authorList>
    </citation>
    <scope>NUCLEOTIDE SEQUENCE [LARGE SCALE GENOMIC DNA]</scope>
    <source>
        <strain evidence="2">Ysfricsl-2016a</strain>
        <tissue evidence="2">Blood</tissue>
    </source>
</reference>
<protein>
    <submittedName>
        <fullName evidence="2">Uncharacterized protein</fullName>
    </submittedName>
</protein>
<evidence type="ECO:0000256" key="1">
    <source>
        <dbReference type="SAM" id="MobiDB-lite"/>
    </source>
</evidence>
<name>A0A6A4S619_SCOMX</name>
<feature type="compositionally biased region" description="Basic and acidic residues" evidence="1">
    <location>
        <begin position="115"/>
        <end position="129"/>
    </location>
</feature>
<organism evidence="2 3">
    <name type="scientific">Scophthalmus maximus</name>
    <name type="common">Turbot</name>
    <name type="synonym">Psetta maxima</name>
    <dbReference type="NCBI Taxonomy" id="52904"/>
    <lineage>
        <taxon>Eukaryota</taxon>
        <taxon>Metazoa</taxon>
        <taxon>Chordata</taxon>
        <taxon>Craniata</taxon>
        <taxon>Vertebrata</taxon>
        <taxon>Euteleostomi</taxon>
        <taxon>Actinopterygii</taxon>
        <taxon>Neopterygii</taxon>
        <taxon>Teleostei</taxon>
        <taxon>Neoteleostei</taxon>
        <taxon>Acanthomorphata</taxon>
        <taxon>Carangaria</taxon>
        <taxon>Pleuronectiformes</taxon>
        <taxon>Pleuronectoidei</taxon>
        <taxon>Scophthalmidae</taxon>
        <taxon>Scophthalmus</taxon>
    </lineage>
</organism>
<dbReference type="Proteomes" id="UP000438429">
    <property type="component" value="Unassembled WGS sequence"/>
</dbReference>
<feature type="region of interest" description="Disordered" evidence="1">
    <location>
        <begin position="107"/>
        <end position="129"/>
    </location>
</feature>
<dbReference type="EMBL" id="VEVO01000017">
    <property type="protein sequence ID" value="KAF0028507.1"/>
    <property type="molecule type" value="Genomic_DNA"/>
</dbReference>
<proteinExistence type="predicted"/>
<comment type="caution">
    <text evidence="2">The sequence shown here is derived from an EMBL/GenBank/DDBJ whole genome shotgun (WGS) entry which is preliminary data.</text>
</comment>
<gene>
    <name evidence="2" type="ORF">F2P81_019594</name>
</gene>
<evidence type="ECO:0000313" key="3">
    <source>
        <dbReference type="Proteomes" id="UP000438429"/>
    </source>
</evidence>
<sequence length="217" mass="24141">MEEKLELSSMMLGLFAASRITICSDYKSYFFEQRLTRWGSLTLAQRNDNNINEADISRVRVLWRRPARSQTIACCCASSASVLLHQFSEDLPTSIVLSSEVCPRHKIVPSEQNESTERGEEIGEPKVKESLETPNDLRTQDVISSLSLSLSPRHVEEQPPALTFHKSDLDTVEELKVAQITLRQKAFTVFVHNLPLIGSSGGLVSSDTLQLPVNNGG</sequence>
<accession>A0A6A4S619</accession>